<feature type="region of interest" description="Disordered" evidence="5">
    <location>
        <begin position="1"/>
        <end position="21"/>
    </location>
</feature>
<evidence type="ECO:0000256" key="3">
    <source>
        <dbReference type="ARBA" id="ARBA00023002"/>
    </source>
</evidence>
<dbReference type="GO" id="GO:0016491">
    <property type="term" value="F:oxidoreductase activity"/>
    <property type="evidence" value="ECO:0007669"/>
    <property type="project" value="UniProtKB-KW"/>
</dbReference>
<dbReference type="Proteomes" id="UP000280104">
    <property type="component" value="Chromosome II"/>
</dbReference>
<evidence type="ECO:0000313" key="6">
    <source>
        <dbReference type="EMBL" id="SPT20495.1"/>
    </source>
</evidence>
<dbReference type="PANTHER" id="PTHR43490:SF135">
    <property type="entry name" value="OS02G0640800 PROTEIN"/>
    <property type="match status" value="1"/>
</dbReference>
<evidence type="ECO:0000313" key="7">
    <source>
        <dbReference type="Proteomes" id="UP000280104"/>
    </source>
</evidence>
<comment type="similarity">
    <text evidence="1 4">Belongs to the short-chain dehydrogenases/reductases (SDR) family.</text>
</comment>
<evidence type="ECO:0000256" key="1">
    <source>
        <dbReference type="ARBA" id="ARBA00006484"/>
    </source>
</evidence>
<keyword evidence="2" id="KW-0521">NADP</keyword>
<keyword evidence="3" id="KW-0560">Oxidoreductase</keyword>
<accession>A0A7H4LPF6</accession>
<dbReference type="AlphaFoldDB" id="A0A7H4LPF6"/>
<dbReference type="InterPro" id="IPR002347">
    <property type="entry name" value="SDR_fam"/>
</dbReference>
<dbReference type="InterPro" id="IPR036291">
    <property type="entry name" value="NAD(P)-bd_dom_sf"/>
</dbReference>
<dbReference type="PRINTS" id="PR00080">
    <property type="entry name" value="SDRFAMILY"/>
</dbReference>
<name>A0A7H4LPF6_WHEAT</name>
<proteinExistence type="inferred from homology"/>
<sequence length="323" mass="35086">MSTPSSFSTCAGHPMEGGVSVTSSSHKRVAVVTGANRGIGLEVCRQLASSGATVVLTARDDKRGAAAVDALQELGLPDVVFHQLDVSEPSSAARLADFVRDRFGKLDILVNNAGVSGVRMDVGDPAALHQVRTSMSAVERLEWFNQRTTEPFEEAEECLRTNYHGTKNVTEALLPLLLSSSDARVVNVSSSYGLLRFFSGEELKHELDDIENLSAERLDELSRLFLKDFKNGRLDHHGWPFGGFSAYKVSKALINAYTRVLAKKHTSIRVNCLDPGYVKTDINFHTGVLTVEEGARGAMMLAHLPKDGPTGSYFNGTEQASFV</sequence>
<dbReference type="EMBL" id="LS480641">
    <property type="protein sequence ID" value="SPT20495.1"/>
    <property type="molecule type" value="Genomic_DNA"/>
</dbReference>
<evidence type="ECO:0000256" key="4">
    <source>
        <dbReference type="RuleBase" id="RU000363"/>
    </source>
</evidence>
<dbReference type="Pfam" id="PF00106">
    <property type="entry name" value="adh_short"/>
    <property type="match status" value="1"/>
</dbReference>
<dbReference type="PRINTS" id="PR00081">
    <property type="entry name" value="GDHRDH"/>
</dbReference>
<dbReference type="SUPFAM" id="SSF51735">
    <property type="entry name" value="NAD(P)-binding Rossmann-fold domains"/>
    <property type="match status" value="1"/>
</dbReference>
<dbReference type="Gene3D" id="3.40.50.720">
    <property type="entry name" value="NAD(P)-binding Rossmann-like Domain"/>
    <property type="match status" value="1"/>
</dbReference>
<evidence type="ECO:0000256" key="2">
    <source>
        <dbReference type="ARBA" id="ARBA00022857"/>
    </source>
</evidence>
<gene>
    <name evidence="6" type="ORF">CAMPLR22A2D_LOCUS5128</name>
</gene>
<protein>
    <submittedName>
        <fullName evidence="6">Uncharacterized protein</fullName>
    </submittedName>
</protein>
<dbReference type="PANTHER" id="PTHR43490">
    <property type="entry name" value="(+)-NEOMENTHOL DEHYDROGENASE"/>
    <property type="match status" value="1"/>
</dbReference>
<reference evidence="6 7" key="1">
    <citation type="submission" date="2018-05" db="EMBL/GenBank/DDBJ databases">
        <authorList>
            <person name="Thind KAUR A."/>
        </authorList>
    </citation>
    <scope>NUCLEOTIDE SEQUENCE [LARGE SCALE GENOMIC DNA]</scope>
</reference>
<organism evidence="6 7">
    <name type="scientific">Triticum aestivum</name>
    <name type="common">Wheat</name>
    <dbReference type="NCBI Taxonomy" id="4565"/>
    <lineage>
        <taxon>Eukaryota</taxon>
        <taxon>Viridiplantae</taxon>
        <taxon>Streptophyta</taxon>
        <taxon>Embryophyta</taxon>
        <taxon>Tracheophyta</taxon>
        <taxon>Spermatophyta</taxon>
        <taxon>Magnoliopsida</taxon>
        <taxon>Liliopsida</taxon>
        <taxon>Poales</taxon>
        <taxon>Poaceae</taxon>
        <taxon>BOP clade</taxon>
        <taxon>Pooideae</taxon>
        <taxon>Triticodae</taxon>
        <taxon>Triticeae</taxon>
        <taxon>Triticinae</taxon>
        <taxon>Triticum</taxon>
    </lineage>
</organism>
<evidence type="ECO:0000256" key="5">
    <source>
        <dbReference type="SAM" id="MobiDB-lite"/>
    </source>
</evidence>